<accession>A0ABN1DVM4</accession>
<reference evidence="1 2" key="1">
    <citation type="journal article" date="2019" name="Int. J. Syst. Evol. Microbiol.">
        <title>The Global Catalogue of Microorganisms (GCM) 10K type strain sequencing project: providing services to taxonomists for standard genome sequencing and annotation.</title>
        <authorList>
            <consortium name="The Broad Institute Genomics Platform"/>
            <consortium name="The Broad Institute Genome Sequencing Center for Infectious Disease"/>
            <person name="Wu L."/>
            <person name="Ma J."/>
        </authorList>
    </citation>
    <scope>NUCLEOTIDE SEQUENCE [LARGE SCALE GENOMIC DNA]</scope>
    <source>
        <strain evidence="1 2">JCM 10303</strain>
    </source>
</reference>
<keyword evidence="2" id="KW-1185">Reference proteome</keyword>
<comment type="caution">
    <text evidence="1">The sequence shown here is derived from an EMBL/GenBank/DDBJ whole genome shotgun (WGS) entry which is preliminary data.</text>
</comment>
<dbReference type="Proteomes" id="UP001500729">
    <property type="component" value="Unassembled WGS sequence"/>
</dbReference>
<organism evidence="1 2">
    <name type="scientific">Saccharopolyspora erythraea</name>
    <name type="common">Streptomyces erythraeus</name>
    <dbReference type="NCBI Taxonomy" id="1836"/>
    <lineage>
        <taxon>Bacteria</taxon>
        <taxon>Bacillati</taxon>
        <taxon>Actinomycetota</taxon>
        <taxon>Actinomycetes</taxon>
        <taxon>Pseudonocardiales</taxon>
        <taxon>Pseudonocardiaceae</taxon>
        <taxon>Saccharopolyspora</taxon>
    </lineage>
</organism>
<protein>
    <submittedName>
        <fullName evidence="1">Uncharacterized protein</fullName>
    </submittedName>
</protein>
<dbReference type="EMBL" id="BAAAGS010000060">
    <property type="protein sequence ID" value="GAA0553374.1"/>
    <property type="molecule type" value="Genomic_DNA"/>
</dbReference>
<evidence type="ECO:0000313" key="2">
    <source>
        <dbReference type="Proteomes" id="UP001500729"/>
    </source>
</evidence>
<name>A0ABN1DVM4_SACER</name>
<proteinExistence type="predicted"/>
<gene>
    <name evidence="1" type="ORF">GCM10009533_59290</name>
</gene>
<evidence type="ECO:0000313" key="1">
    <source>
        <dbReference type="EMBL" id="GAA0553374.1"/>
    </source>
</evidence>
<sequence>MVLIESGFVIGALEAFFDRPATARHAHGDKWRYDKRIAFGSEAFRRDAFDVVDDLPAGLVLAVREP</sequence>